<dbReference type="OrthoDB" id="3256413at2759"/>
<dbReference type="AlphaFoldDB" id="A0A2G5SIP5"/>
<accession>A0A2G5SIP5</accession>
<evidence type="ECO:0000313" key="2">
    <source>
        <dbReference type="EMBL" id="PIC14726.1"/>
    </source>
</evidence>
<comment type="caution">
    <text evidence="2">The sequence shown here is derived from an EMBL/GenBank/DDBJ whole genome shotgun (WGS) entry which is preliminary data.</text>
</comment>
<evidence type="ECO:0000313" key="3">
    <source>
        <dbReference type="Proteomes" id="UP000230233"/>
    </source>
</evidence>
<name>A0A2G5SIP5_9PELO</name>
<proteinExistence type="predicted"/>
<dbReference type="Pfam" id="PF17906">
    <property type="entry name" value="HTH_48"/>
    <property type="match status" value="1"/>
</dbReference>
<keyword evidence="3" id="KW-1185">Reference proteome</keyword>
<organism evidence="2 3">
    <name type="scientific">Caenorhabditis nigoni</name>
    <dbReference type="NCBI Taxonomy" id="1611254"/>
    <lineage>
        <taxon>Eukaryota</taxon>
        <taxon>Metazoa</taxon>
        <taxon>Ecdysozoa</taxon>
        <taxon>Nematoda</taxon>
        <taxon>Chromadorea</taxon>
        <taxon>Rhabditida</taxon>
        <taxon>Rhabditina</taxon>
        <taxon>Rhabditomorpha</taxon>
        <taxon>Rhabditoidea</taxon>
        <taxon>Rhabditidae</taxon>
        <taxon>Peloderinae</taxon>
        <taxon>Caenorhabditis</taxon>
    </lineage>
</organism>
<dbReference type="EMBL" id="PDUG01000007">
    <property type="protein sequence ID" value="PIC14726.1"/>
    <property type="molecule type" value="Genomic_DNA"/>
</dbReference>
<protein>
    <recommendedName>
        <fullName evidence="1">Mos1 transposase HTH domain-containing protein</fullName>
    </recommendedName>
</protein>
<sequence length="175" mass="20850">MSSEILKENHHYLKACILYEVLQKKPIFDSYQNFCDTVGQDAINFPDFEFWFYRFYHGNRDFGYDRSADPEPKTIVDLPFESMTTIVGYLNPVERQQWKIVSNFEKLESCELTVRSLWNRFRAGAFAEALGEEIPVGPRRRIIHHRYQVRGSNKCLVFKVVDEVFRCRIRIVRVR</sequence>
<evidence type="ECO:0000259" key="1">
    <source>
        <dbReference type="Pfam" id="PF17906"/>
    </source>
</evidence>
<dbReference type="InterPro" id="IPR041426">
    <property type="entry name" value="Mos1_HTH"/>
</dbReference>
<gene>
    <name evidence="2" type="ORF">B9Z55_026935</name>
</gene>
<feature type="domain" description="Mos1 transposase HTH" evidence="1">
    <location>
        <begin position="11"/>
        <end position="59"/>
    </location>
</feature>
<dbReference type="Proteomes" id="UP000230233">
    <property type="component" value="Unassembled WGS sequence"/>
</dbReference>
<reference evidence="3" key="1">
    <citation type="submission" date="2017-10" db="EMBL/GenBank/DDBJ databases">
        <title>Rapid genome shrinkage in a self-fertile nematode reveals novel sperm competition proteins.</title>
        <authorList>
            <person name="Yin D."/>
            <person name="Schwarz E.M."/>
            <person name="Thomas C.G."/>
            <person name="Felde R.L."/>
            <person name="Korf I.F."/>
            <person name="Cutter A.D."/>
            <person name="Schartner C.M."/>
            <person name="Ralston E.J."/>
            <person name="Meyer B.J."/>
            <person name="Haag E.S."/>
        </authorList>
    </citation>
    <scope>NUCLEOTIDE SEQUENCE [LARGE SCALE GENOMIC DNA]</scope>
    <source>
        <strain evidence="3">JU1422</strain>
    </source>
</reference>